<dbReference type="AlphaFoldDB" id="A0A178TAX3"/>
<comment type="caution">
    <text evidence="1">The sequence shown here is derived from an EMBL/GenBank/DDBJ whole genome shotgun (WGS) entry which is preliminary data.</text>
</comment>
<organism evidence="1 2">
    <name type="scientific">Anoxybacillus flavithermus</name>
    <dbReference type="NCBI Taxonomy" id="33934"/>
    <lineage>
        <taxon>Bacteria</taxon>
        <taxon>Bacillati</taxon>
        <taxon>Bacillota</taxon>
        <taxon>Bacilli</taxon>
        <taxon>Bacillales</taxon>
        <taxon>Anoxybacillaceae</taxon>
        <taxon>Anoxybacillus</taxon>
    </lineage>
</organism>
<dbReference type="Proteomes" id="UP000078336">
    <property type="component" value="Unassembled WGS sequence"/>
</dbReference>
<gene>
    <name evidence="1" type="ORF">TAF16_1840</name>
</gene>
<dbReference type="RefSeq" id="WP_064214323.1">
    <property type="nucleotide sequence ID" value="NZ_LUCQ01000105.1"/>
</dbReference>
<evidence type="ECO:0000313" key="1">
    <source>
        <dbReference type="EMBL" id="OAO78573.1"/>
    </source>
</evidence>
<evidence type="ECO:0000313" key="2">
    <source>
        <dbReference type="Proteomes" id="UP000078336"/>
    </source>
</evidence>
<protein>
    <submittedName>
        <fullName evidence="1">Uncharacterized protein</fullName>
    </submittedName>
</protein>
<accession>A0A178TAX3</accession>
<sequence length="186" mass="22244">MVKKKLSKNEQYFLGLRDTIYPLVNIRLDNTKEILSKADEYVKTQPYIKKVTNKHYSKDLVIYIIGERYIDVVLEQMRKRLLETNEFQPTYQEFEDFIFRKIHSIGLFDIVIHTPESTPMRLIMGKREYMKQEFAKLNEVANKEIKQNEAKRIYEEVKDLSSIDEEVNKIIINFKNQLKGEMVNEV</sequence>
<reference evidence="1 2" key="1">
    <citation type="submission" date="2016-03" db="EMBL/GenBank/DDBJ databases">
        <title>Spore heat resistance.</title>
        <authorList>
            <person name="Boekhorst J."/>
            <person name="Berendsen E.M."/>
            <person name="Wells-Bennik M.H."/>
            <person name="Kuipers O.P."/>
        </authorList>
    </citation>
    <scope>NUCLEOTIDE SEQUENCE [LARGE SCALE GENOMIC DNA]</scope>
    <source>
        <strain evidence="1 2">AF16</strain>
    </source>
</reference>
<dbReference type="PATRIC" id="fig|33934.7.peg.902"/>
<name>A0A178TAX3_9BACL</name>
<dbReference type="EMBL" id="LUCQ01000105">
    <property type="protein sequence ID" value="OAO78573.1"/>
    <property type="molecule type" value="Genomic_DNA"/>
</dbReference>
<keyword evidence="2" id="KW-1185">Reference proteome</keyword>
<proteinExistence type="predicted"/>